<accession>A0A834W2H1</accession>
<keyword evidence="4" id="KW-1185">Reference proteome</keyword>
<dbReference type="SMART" id="SM00185">
    <property type="entry name" value="ARM"/>
    <property type="match status" value="2"/>
</dbReference>
<dbReference type="SUPFAM" id="SSF48371">
    <property type="entry name" value="ARM repeat"/>
    <property type="match status" value="1"/>
</dbReference>
<dbReference type="InterPro" id="IPR011989">
    <property type="entry name" value="ARM-like"/>
</dbReference>
<dbReference type="InterPro" id="IPR044282">
    <property type="entry name" value="ABAP1/ARIA"/>
</dbReference>
<comment type="caution">
    <text evidence="3">The sequence shown here is derived from an EMBL/GenBank/DDBJ whole genome shotgun (WGS) entry which is preliminary data.</text>
</comment>
<evidence type="ECO:0000256" key="1">
    <source>
        <dbReference type="ARBA" id="ARBA00022737"/>
    </source>
</evidence>
<gene>
    <name evidence="3" type="ORF">G2W53_039003</name>
</gene>
<dbReference type="PANTHER" id="PTHR46710">
    <property type="entry name" value="ARM REPEAT PROTEIN INTERACTING WITH ABF2"/>
    <property type="match status" value="1"/>
</dbReference>
<dbReference type="AlphaFoldDB" id="A0A834W2H1"/>
<feature type="region of interest" description="Disordered" evidence="2">
    <location>
        <begin position="104"/>
        <end position="127"/>
    </location>
</feature>
<evidence type="ECO:0000313" key="3">
    <source>
        <dbReference type="EMBL" id="KAF7806842.1"/>
    </source>
</evidence>
<dbReference type="InterPro" id="IPR016024">
    <property type="entry name" value="ARM-type_fold"/>
</dbReference>
<dbReference type="PANTHER" id="PTHR46710:SF1">
    <property type="entry name" value="ARM REPEAT PROTEIN INTERACTING WITH ABF2"/>
    <property type="match status" value="1"/>
</dbReference>
<proteinExistence type="predicted"/>
<dbReference type="OrthoDB" id="7537227at2759"/>
<dbReference type="Gene3D" id="1.25.10.10">
    <property type="entry name" value="Leucine-rich Repeat Variant"/>
    <property type="match status" value="1"/>
</dbReference>
<organism evidence="3 4">
    <name type="scientific">Senna tora</name>
    <dbReference type="NCBI Taxonomy" id="362788"/>
    <lineage>
        <taxon>Eukaryota</taxon>
        <taxon>Viridiplantae</taxon>
        <taxon>Streptophyta</taxon>
        <taxon>Embryophyta</taxon>
        <taxon>Tracheophyta</taxon>
        <taxon>Spermatophyta</taxon>
        <taxon>Magnoliopsida</taxon>
        <taxon>eudicotyledons</taxon>
        <taxon>Gunneridae</taxon>
        <taxon>Pentapetalae</taxon>
        <taxon>rosids</taxon>
        <taxon>fabids</taxon>
        <taxon>Fabales</taxon>
        <taxon>Fabaceae</taxon>
        <taxon>Caesalpinioideae</taxon>
        <taxon>Cassia clade</taxon>
        <taxon>Senna</taxon>
    </lineage>
</organism>
<dbReference type="Pfam" id="PF02985">
    <property type="entry name" value="HEAT"/>
    <property type="match status" value="1"/>
</dbReference>
<dbReference type="EMBL" id="JAAIUW010000012">
    <property type="protein sequence ID" value="KAF7806842.1"/>
    <property type="molecule type" value="Genomic_DNA"/>
</dbReference>
<reference evidence="3" key="1">
    <citation type="submission" date="2020-09" db="EMBL/GenBank/DDBJ databases">
        <title>Genome-Enabled Discovery of Anthraquinone Biosynthesis in Senna tora.</title>
        <authorList>
            <person name="Kang S.-H."/>
            <person name="Pandey R.P."/>
            <person name="Lee C.-M."/>
            <person name="Sim J.-S."/>
            <person name="Jeong J.-T."/>
            <person name="Choi B.-S."/>
            <person name="Jung M."/>
            <person name="Ginzburg D."/>
            <person name="Zhao K."/>
            <person name="Won S.Y."/>
            <person name="Oh T.-J."/>
            <person name="Yu Y."/>
            <person name="Kim N.-H."/>
            <person name="Lee O.R."/>
            <person name="Lee T.-H."/>
            <person name="Bashyal P."/>
            <person name="Kim T.-S."/>
            <person name="Lee W.-H."/>
            <person name="Kawkins C."/>
            <person name="Kim C.-K."/>
            <person name="Kim J.S."/>
            <person name="Ahn B.O."/>
            <person name="Rhee S.Y."/>
            <person name="Sohng J.K."/>
        </authorList>
    </citation>
    <scope>NUCLEOTIDE SEQUENCE</scope>
    <source>
        <tissue evidence="3">Leaf</tissue>
    </source>
</reference>
<dbReference type="InterPro" id="IPR000225">
    <property type="entry name" value="Armadillo"/>
</dbReference>
<sequence length="436" mass="49333">MVSLEPLQGTIDAASSPRISFSADQFSDDSNFICITPKSHYGGDTENQNERSAMNNNNNNNAEFEFLSGTSSTLLSADELFFEGKLLPFWQMQHSEKLQKISLKAKEEEDEDDDDDEDEDEEVKKKMKKEEETRVNWFLDEDPSPRPPKLARFKFFLEPCSAHVKPGTWARIRGFGSKSRAMLELKLLFFLSPSDTTWKISPALIRGPKDELAAGAKVTVVEPERGHWLAKTTTPSAVTFKSCIEQCSIWHLEVMLEAISRPRIPIDRIPDVSQILLMVEDSKIQKQKHCCCLLWWSYSMQKAPTYGQTDHQDIWLLQVPSDLCHVHSLVHINVQRGAVPPLIEMLHSSDIHLREMSAFALGRLALSFPSFSSLFHLYKLLGKDIHNQAGIAHNGGLVPLLKLLDSKNASLQHNAAFALYGLADNEVCYRILLKLR</sequence>
<evidence type="ECO:0000256" key="2">
    <source>
        <dbReference type="SAM" id="MobiDB-lite"/>
    </source>
</evidence>
<dbReference type="Proteomes" id="UP000634136">
    <property type="component" value="Unassembled WGS sequence"/>
</dbReference>
<evidence type="ECO:0000313" key="4">
    <source>
        <dbReference type="Proteomes" id="UP000634136"/>
    </source>
</evidence>
<protein>
    <submittedName>
        <fullName evidence="3">Mental retardation GTPase activating protein-like protein 4</fullName>
    </submittedName>
</protein>
<feature type="compositionally biased region" description="Acidic residues" evidence="2">
    <location>
        <begin position="108"/>
        <end position="121"/>
    </location>
</feature>
<dbReference type="InterPro" id="IPR000357">
    <property type="entry name" value="HEAT"/>
</dbReference>
<keyword evidence="1" id="KW-0677">Repeat</keyword>
<name>A0A834W2H1_9FABA</name>